<name>A0A6L2JRV4_TANCI</name>
<dbReference type="CDD" id="cd00303">
    <property type="entry name" value="retropepsin_like"/>
    <property type="match status" value="1"/>
</dbReference>
<dbReference type="GO" id="GO:0003964">
    <property type="term" value="F:RNA-directed DNA polymerase activity"/>
    <property type="evidence" value="ECO:0007669"/>
    <property type="project" value="UniProtKB-KW"/>
</dbReference>
<dbReference type="EMBL" id="BKCJ010001166">
    <property type="protein sequence ID" value="GEU39382.1"/>
    <property type="molecule type" value="Genomic_DNA"/>
</dbReference>
<dbReference type="PANTHER" id="PTHR15503">
    <property type="entry name" value="LDOC1 RELATED"/>
    <property type="match status" value="1"/>
</dbReference>
<comment type="caution">
    <text evidence="1">The sequence shown here is derived from an EMBL/GenBank/DDBJ whole genome shotgun (WGS) entry which is preliminary data.</text>
</comment>
<keyword evidence="1" id="KW-0695">RNA-directed DNA polymerase</keyword>
<organism evidence="1">
    <name type="scientific">Tanacetum cinerariifolium</name>
    <name type="common">Dalmatian daisy</name>
    <name type="synonym">Chrysanthemum cinerariifolium</name>
    <dbReference type="NCBI Taxonomy" id="118510"/>
    <lineage>
        <taxon>Eukaryota</taxon>
        <taxon>Viridiplantae</taxon>
        <taxon>Streptophyta</taxon>
        <taxon>Embryophyta</taxon>
        <taxon>Tracheophyta</taxon>
        <taxon>Spermatophyta</taxon>
        <taxon>Magnoliopsida</taxon>
        <taxon>eudicotyledons</taxon>
        <taxon>Gunneridae</taxon>
        <taxon>Pentapetalae</taxon>
        <taxon>asterids</taxon>
        <taxon>campanulids</taxon>
        <taxon>Asterales</taxon>
        <taxon>Asteraceae</taxon>
        <taxon>Asteroideae</taxon>
        <taxon>Anthemideae</taxon>
        <taxon>Anthemidinae</taxon>
        <taxon>Tanacetum</taxon>
    </lineage>
</organism>
<proteinExistence type="predicted"/>
<dbReference type="InterPro" id="IPR032567">
    <property type="entry name" value="RTL1-rel"/>
</dbReference>
<accession>A0A6L2JRV4</accession>
<keyword evidence="1" id="KW-0548">Nucleotidyltransferase</keyword>
<dbReference type="SUPFAM" id="SSF50630">
    <property type="entry name" value="Acid proteases"/>
    <property type="match status" value="1"/>
</dbReference>
<dbReference type="PANTHER" id="PTHR15503:SF45">
    <property type="entry name" value="RNA-DIRECTED DNA POLYMERASE HOMOLOG"/>
    <property type="match status" value="1"/>
</dbReference>
<dbReference type="AlphaFoldDB" id="A0A6L2JRV4"/>
<dbReference type="Pfam" id="PF08284">
    <property type="entry name" value="RVP_2"/>
    <property type="match status" value="1"/>
</dbReference>
<keyword evidence="1" id="KW-0808">Transferase</keyword>
<gene>
    <name evidence="1" type="ORF">Tci_011360</name>
</gene>
<protein>
    <submittedName>
        <fullName evidence="1">Putative reverse transcriptase domain-containing protein</fullName>
    </submittedName>
</protein>
<dbReference type="InterPro" id="IPR021109">
    <property type="entry name" value="Peptidase_aspartic_dom_sf"/>
</dbReference>
<evidence type="ECO:0000313" key="1">
    <source>
        <dbReference type="EMBL" id="GEU39382.1"/>
    </source>
</evidence>
<dbReference type="SUPFAM" id="SSF56672">
    <property type="entry name" value="DNA/RNA polymerases"/>
    <property type="match status" value="1"/>
</dbReference>
<sequence length="294" mass="33204">MPTCFECGTQGHFKREFPKLKNNNNCGNQVGGGNAPAKVYVVGCARINPKSNGVMGTFLLNNRYASILFDTGVDRSFVSTIFNSQIAITPTTLDHYYDVELANWRIIRLNTILRGCTLNFLNHPFNIDLMPVEVGSFDAIIGMDWLAKYQAIIVYAEKIVCISWGNETLIVRVDRSNRGNEAHLHIISYTKIHEYMLKGCPFFLENVTTKETEGKLEKKRLEDVLIVQDFPNVFPEDLPGLPLTRQVEFQIDLITGAAPIAQAPYRLAAYKMKELSEQMKELFDKGFIRPSSSP</sequence>
<dbReference type="Gene3D" id="2.40.70.10">
    <property type="entry name" value="Acid Proteases"/>
    <property type="match status" value="1"/>
</dbReference>
<reference evidence="1" key="1">
    <citation type="journal article" date="2019" name="Sci. Rep.">
        <title>Draft genome of Tanacetum cinerariifolium, the natural source of mosquito coil.</title>
        <authorList>
            <person name="Yamashiro T."/>
            <person name="Shiraishi A."/>
            <person name="Satake H."/>
            <person name="Nakayama K."/>
        </authorList>
    </citation>
    <scope>NUCLEOTIDE SEQUENCE</scope>
</reference>
<dbReference type="InterPro" id="IPR043502">
    <property type="entry name" value="DNA/RNA_pol_sf"/>
</dbReference>
<dbReference type="Gene3D" id="3.10.10.10">
    <property type="entry name" value="HIV Type 1 Reverse Transcriptase, subunit A, domain 1"/>
    <property type="match status" value="1"/>
</dbReference>